<feature type="domain" description="UDP-galactopyranose mutase C-terminal" evidence="6">
    <location>
        <begin position="153"/>
        <end position="354"/>
    </location>
</feature>
<evidence type="ECO:0000256" key="4">
    <source>
        <dbReference type="ARBA" id="ARBA00022827"/>
    </source>
</evidence>
<dbReference type="KEGG" id="tig:THII_2141"/>
<dbReference type="HOGENOM" id="CLU_042118_0_0_6"/>
<sequence>MKVDWLIVGAGFTGSVLAERIASQLGQKVLVVEQRHHIGGNAYDYYNEHGVLVHQYGPHIFHTNAKLIWDYLSQFTQWYSYYHHVLAVVDGNQIPLPFNLNSLYALFPPHYADKLVQQLLEQYGFNVKVPILKIRQEARGDDLTFLADYIYKKVFYNYTLKQWNFTPEELSPSVTARVPIYISRDDRYFQDQFQGLPKQGYTVLFQRLLSHPNIKILLNTSYQEIKTEIGYQNMIFTGAIDEFFEYQYGELPYRSLEFQSIYTHQNQIQPVGTINYPNEYHYTRTTEFKHLTGQQVYGSTYVEEYPQPYQPGKNIPYYPIPKTEYRELYKKYQQEADKLEGRVVFAGRLADYQYYNMDQAVARALSLFERIISKT</sequence>
<dbReference type="NCBIfam" id="TIGR00031">
    <property type="entry name" value="UDP-GALP_mutase"/>
    <property type="match status" value="1"/>
</dbReference>
<dbReference type="Gene3D" id="3.40.50.720">
    <property type="entry name" value="NAD(P)-binding Rossmann-like Domain"/>
    <property type="match status" value="3"/>
</dbReference>
<reference evidence="7" key="1">
    <citation type="journal article" date="2014" name="ISME J.">
        <title>Ecophysiology of Thioploca ingrica as revealed by the complete genome sequence supplemented with proteomic evidence.</title>
        <authorList>
            <person name="Kojima H."/>
            <person name="Ogura Y."/>
            <person name="Yamamoto N."/>
            <person name="Togashi T."/>
            <person name="Mori H."/>
            <person name="Watanabe T."/>
            <person name="Nemoto F."/>
            <person name="Kurokawa K."/>
            <person name="Hayashi T."/>
            <person name="Fukui M."/>
        </authorList>
    </citation>
    <scope>NUCLEOTIDE SEQUENCE [LARGE SCALE GENOMIC DNA]</scope>
</reference>
<evidence type="ECO:0000313" key="7">
    <source>
        <dbReference type="EMBL" id="BAP56438.1"/>
    </source>
</evidence>
<dbReference type="Proteomes" id="UP000031623">
    <property type="component" value="Chromosome"/>
</dbReference>
<dbReference type="SUPFAM" id="SSF51971">
    <property type="entry name" value="Nucleotide-binding domain"/>
    <property type="match status" value="1"/>
</dbReference>
<comment type="cofactor">
    <cofactor evidence="1">
        <name>FAD</name>
        <dbReference type="ChEBI" id="CHEBI:57692"/>
    </cofactor>
</comment>
<dbReference type="Pfam" id="PF03275">
    <property type="entry name" value="GLF"/>
    <property type="match status" value="1"/>
</dbReference>
<accession>A0A090AEL5</accession>
<dbReference type="GO" id="GO:0005829">
    <property type="term" value="C:cytosol"/>
    <property type="evidence" value="ECO:0007669"/>
    <property type="project" value="TreeGrafter"/>
</dbReference>
<dbReference type="SUPFAM" id="SSF54373">
    <property type="entry name" value="FAD-linked reductases, C-terminal domain"/>
    <property type="match status" value="1"/>
</dbReference>
<dbReference type="GO" id="GO:0050660">
    <property type="term" value="F:flavin adenine dinucleotide binding"/>
    <property type="evidence" value="ECO:0007669"/>
    <property type="project" value="TreeGrafter"/>
</dbReference>
<dbReference type="Pfam" id="PF13450">
    <property type="entry name" value="NAD_binding_8"/>
    <property type="match status" value="1"/>
</dbReference>
<keyword evidence="4" id="KW-0274">FAD</keyword>
<comment type="similarity">
    <text evidence="2">Belongs to the UDP-galactopyranose/dTDP-fucopyranose mutase family.</text>
</comment>
<dbReference type="EMBL" id="AP014633">
    <property type="protein sequence ID" value="BAP56438.1"/>
    <property type="molecule type" value="Genomic_DNA"/>
</dbReference>
<name>A0A090AEL5_9GAMM</name>
<dbReference type="AlphaFoldDB" id="A0A090AEL5"/>
<evidence type="ECO:0000256" key="2">
    <source>
        <dbReference type="ARBA" id="ARBA00009321"/>
    </source>
</evidence>
<dbReference type="PANTHER" id="PTHR21197:SF0">
    <property type="entry name" value="UDP-GALACTOPYRANOSE MUTASE"/>
    <property type="match status" value="1"/>
</dbReference>
<protein>
    <submittedName>
        <fullName evidence="7">UDP-galactopyranose mutase</fullName>
    </submittedName>
</protein>
<evidence type="ECO:0000256" key="1">
    <source>
        <dbReference type="ARBA" id="ARBA00001974"/>
    </source>
</evidence>
<keyword evidence="5" id="KW-0413">Isomerase</keyword>
<organism evidence="7 8">
    <name type="scientific">Thioploca ingrica</name>
    <dbReference type="NCBI Taxonomy" id="40754"/>
    <lineage>
        <taxon>Bacteria</taxon>
        <taxon>Pseudomonadati</taxon>
        <taxon>Pseudomonadota</taxon>
        <taxon>Gammaproteobacteria</taxon>
        <taxon>Thiotrichales</taxon>
        <taxon>Thiotrichaceae</taxon>
        <taxon>Thioploca</taxon>
    </lineage>
</organism>
<proteinExistence type="inferred from homology"/>
<evidence type="ECO:0000256" key="5">
    <source>
        <dbReference type="ARBA" id="ARBA00023235"/>
    </source>
</evidence>
<keyword evidence="8" id="KW-1185">Reference proteome</keyword>
<evidence type="ECO:0000259" key="6">
    <source>
        <dbReference type="Pfam" id="PF03275"/>
    </source>
</evidence>
<dbReference type="GO" id="GO:0008767">
    <property type="term" value="F:UDP-galactopyranose mutase activity"/>
    <property type="evidence" value="ECO:0007669"/>
    <property type="project" value="InterPro"/>
</dbReference>
<dbReference type="OrthoDB" id="9815989at2"/>
<dbReference type="STRING" id="40754.THII_2141"/>
<dbReference type="PANTHER" id="PTHR21197">
    <property type="entry name" value="UDP-GALACTOPYRANOSE MUTASE"/>
    <property type="match status" value="1"/>
</dbReference>
<dbReference type="InterPro" id="IPR004379">
    <property type="entry name" value="UDP-GALP_mutase"/>
</dbReference>
<evidence type="ECO:0000256" key="3">
    <source>
        <dbReference type="ARBA" id="ARBA00022630"/>
    </source>
</evidence>
<keyword evidence="3" id="KW-0285">Flavoprotein</keyword>
<gene>
    <name evidence="7" type="ORF">THII_2141</name>
</gene>
<dbReference type="InterPro" id="IPR015899">
    <property type="entry name" value="UDP-GalPyranose_mutase_C"/>
</dbReference>
<evidence type="ECO:0000313" key="8">
    <source>
        <dbReference type="Proteomes" id="UP000031623"/>
    </source>
</evidence>